<accession>A0A8J7WDV9</accession>
<sequence length="144" mass="15742">MAFDRLACLIAIALLSTGTAQSQEANSFELELNKATDTETNDGPACSIVFRATNSSTTGLESVSHVVSIEDANREFKRSLLLDFGAFDEKDTRYLQFLVPQTTCADISGIVVDKVESCIESGTKATMDHCKKNLSSRTAIRFYD</sequence>
<proteinExistence type="predicted"/>
<dbReference type="EMBL" id="JAGTUU010000002">
    <property type="protein sequence ID" value="MBS0123551.1"/>
    <property type="molecule type" value="Genomic_DNA"/>
</dbReference>
<name>A0A8J7WDV9_9RHOB</name>
<reference evidence="2" key="1">
    <citation type="submission" date="2021-04" db="EMBL/GenBank/DDBJ databases">
        <authorList>
            <person name="Yoon J."/>
        </authorList>
    </citation>
    <scope>NUCLEOTIDE SEQUENCE</scope>
    <source>
        <strain evidence="2">KMU-90</strain>
    </source>
</reference>
<evidence type="ECO:0000256" key="1">
    <source>
        <dbReference type="SAM" id="SignalP"/>
    </source>
</evidence>
<keyword evidence="1" id="KW-0732">Signal</keyword>
<feature type="signal peptide" evidence="1">
    <location>
        <begin position="1"/>
        <end position="22"/>
    </location>
</feature>
<feature type="chain" id="PRO_5035190596" evidence="1">
    <location>
        <begin position="23"/>
        <end position="144"/>
    </location>
</feature>
<dbReference type="AlphaFoldDB" id="A0A8J7WDV9"/>
<organism evidence="2 3">
    <name type="scientific">Thetidibacter halocola</name>
    <dbReference type="NCBI Taxonomy" id="2827239"/>
    <lineage>
        <taxon>Bacteria</taxon>
        <taxon>Pseudomonadati</taxon>
        <taxon>Pseudomonadota</taxon>
        <taxon>Alphaproteobacteria</taxon>
        <taxon>Rhodobacterales</taxon>
        <taxon>Roseobacteraceae</taxon>
        <taxon>Thetidibacter</taxon>
    </lineage>
</organism>
<dbReference type="Proteomes" id="UP000681356">
    <property type="component" value="Unassembled WGS sequence"/>
</dbReference>
<protein>
    <submittedName>
        <fullName evidence="2">Uncharacterized protein</fullName>
    </submittedName>
</protein>
<dbReference type="RefSeq" id="WP_212535524.1">
    <property type="nucleotide sequence ID" value="NZ_JAGTUU010000002.1"/>
</dbReference>
<gene>
    <name evidence="2" type="ORF">KB874_05340</name>
</gene>
<comment type="caution">
    <text evidence="2">The sequence shown here is derived from an EMBL/GenBank/DDBJ whole genome shotgun (WGS) entry which is preliminary data.</text>
</comment>
<evidence type="ECO:0000313" key="2">
    <source>
        <dbReference type="EMBL" id="MBS0123551.1"/>
    </source>
</evidence>
<keyword evidence="3" id="KW-1185">Reference proteome</keyword>
<evidence type="ECO:0000313" key="3">
    <source>
        <dbReference type="Proteomes" id="UP000681356"/>
    </source>
</evidence>